<sequence>MSISKRSFSLYFLVLVFNFTLFSQGRIEGKLEKWNKVTLSFNYKEFSENDEDNPFLNYRLNVTFKNGDEEITIPGFFAADGNAAETSAKKGVVWQVRFMPNKTGKWTYKVSFKKGNEIAINDDEKAGESVGFDNEIGSFVIKESQSSTEGRLVYKNERYLYYSESNKPFLKGGTDSPENFLAFYEFDETPASHKYLPHSKDWNQGDPTWQNGKGKNIIGALNYLASKGMNSVYFLTMNVQGDGDDVWPWTTKNEQTRFDTSKLDQWEIVFDHMDNLGLMLHIVTQETENELLLDIGELKTQRKLYYRELIARFAHHLAITWNLGEENGPVHWSPKGQNDADRKAMAKYIKTHDPYHNFVTLHTHSMPIEQDLYLEPLLGFEFLDGPSMQTNSPDSIHNITKKWIKESQLTRKNWVVSQDEIGPAEIGAKPDADDPEHNDIRHKVLWGNLMAGGAGVEWYFGYKFAHNDLNCEDWRSRDIVWNQTKHALDFFNKYLPFNKMHSADDLTDNPDDYVFAKNDEIYAIYLLEVKETKINLFGSTKRYVVKWYNPRTRGELVNGSVKKISGGSEKSIGFPPNKDKDWVALIKSTKKEKESTQEKEQKIISLNAIQDFDLLEKDGLSYYKDFPNNVLAINASEENNRNKFATAIAKFKGVTGVYNFTFVTTAENDGESEYVIKINGTTLDTIKNARVSESFKSIRHQVNAVFLHVNDIIEITSKAVTNGLILEGNETAWSRGRWNSITFTPKDYSLLKILADTKPFEEKDGMLEIEAENYHYKSNNSTKRNWVVRSLDDKISGVNYSKSANKNSYIQALPDTRVTHDDTLILGENFFPVSGTGGVISYKIKINNPGKYYIWVNALSTGTEDNGVHVGFNENWQESGARIQWCDGKNEWTWSSAQRMPDNHCGIEKTIYLNFDKSGEYVLSFSMREDGFKMDRFILTKNSIFIPN</sequence>
<keyword evidence="4" id="KW-1185">Reference proteome</keyword>
<evidence type="ECO:0000259" key="2">
    <source>
        <dbReference type="Pfam" id="PF16586"/>
    </source>
</evidence>
<evidence type="ECO:0000313" key="4">
    <source>
        <dbReference type="Proteomes" id="UP000232721"/>
    </source>
</evidence>
<dbReference type="InterPro" id="IPR032260">
    <property type="entry name" value="DUF5060"/>
</dbReference>
<dbReference type="Gene3D" id="3.20.20.80">
    <property type="entry name" value="Glycosidases"/>
    <property type="match status" value="1"/>
</dbReference>
<feature type="domain" description="Putative collagen-binding" evidence="1">
    <location>
        <begin position="508"/>
        <end position="585"/>
    </location>
</feature>
<accession>A0ABM6PWY2</accession>
<dbReference type="Gene3D" id="2.60.120.1620">
    <property type="match status" value="1"/>
</dbReference>
<dbReference type="Proteomes" id="UP000232721">
    <property type="component" value="Chromosome"/>
</dbReference>
<reference evidence="3 4" key="1">
    <citation type="submission" date="2017-02" db="EMBL/GenBank/DDBJ databases">
        <title>Trade-off between light-utilization and light-protection in marine flavobacteria.</title>
        <authorList>
            <person name="Kumagai Y."/>
            <person name="Yoshizawa S."/>
            <person name="Kogure K."/>
            <person name="Iwasaki W."/>
        </authorList>
    </citation>
    <scope>NUCLEOTIDE SEQUENCE [LARGE SCALE GENOMIC DNA]</scope>
    <source>
        <strain evidence="3 4">KCTC 23670</strain>
    </source>
</reference>
<dbReference type="InterPro" id="IPR013783">
    <property type="entry name" value="Ig-like_fold"/>
</dbReference>
<dbReference type="Gene3D" id="2.60.40.10">
    <property type="entry name" value="Immunoglobulins"/>
    <property type="match status" value="1"/>
</dbReference>
<dbReference type="Pfam" id="PF16586">
    <property type="entry name" value="DUF5060"/>
    <property type="match status" value="1"/>
</dbReference>
<gene>
    <name evidence="3" type="ORF">BTO15_03165</name>
</gene>
<dbReference type="RefSeq" id="WP_208890387.1">
    <property type="nucleotide sequence ID" value="NZ_CP019336.1"/>
</dbReference>
<dbReference type="InterPro" id="IPR024749">
    <property type="entry name" value="Collagen-bd_put"/>
</dbReference>
<feature type="domain" description="DUF5060" evidence="2">
    <location>
        <begin position="31"/>
        <end position="113"/>
    </location>
</feature>
<organism evidence="3 4">
    <name type="scientific">Polaribacter sejongensis</name>
    <dbReference type="NCBI Taxonomy" id="985043"/>
    <lineage>
        <taxon>Bacteria</taxon>
        <taxon>Pseudomonadati</taxon>
        <taxon>Bacteroidota</taxon>
        <taxon>Flavobacteriia</taxon>
        <taxon>Flavobacteriales</taxon>
        <taxon>Flavobacteriaceae</taxon>
    </lineage>
</organism>
<evidence type="ECO:0000313" key="3">
    <source>
        <dbReference type="EMBL" id="AUC21171.1"/>
    </source>
</evidence>
<evidence type="ECO:0008006" key="5">
    <source>
        <dbReference type="Google" id="ProtNLM"/>
    </source>
</evidence>
<protein>
    <recommendedName>
        <fullName evidence="5">DUF5060 domain-containing protein</fullName>
    </recommendedName>
</protein>
<dbReference type="Pfam" id="PF12904">
    <property type="entry name" value="Collagen_bind_2"/>
    <property type="match status" value="1"/>
</dbReference>
<dbReference type="EMBL" id="CP019336">
    <property type="protein sequence ID" value="AUC21171.1"/>
    <property type="molecule type" value="Genomic_DNA"/>
</dbReference>
<name>A0ABM6PWY2_9FLAO</name>
<evidence type="ECO:0000259" key="1">
    <source>
        <dbReference type="Pfam" id="PF12904"/>
    </source>
</evidence>
<proteinExistence type="predicted"/>